<evidence type="ECO:0000313" key="3">
    <source>
        <dbReference type="EMBL" id="WTY35283.1"/>
    </source>
</evidence>
<feature type="compositionally biased region" description="Polar residues" evidence="1">
    <location>
        <begin position="1"/>
        <end position="13"/>
    </location>
</feature>
<feature type="transmembrane region" description="Helical" evidence="2">
    <location>
        <begin position="176"/>
        <end position="199"/>
    </location>
</feature>
<gene>
    <name evidence="3" type="ORF">OG308_28955</name>
</gene>
<keyword evidence="2" id="KW-0472">Membrane</keyword>
<accession>A0ABZ1N608</accession>
<dbReference type="EMBL" id="CP109527">
    <property type="protein sequence ID" value="WTY35283.1"/>
    <property type="molecule type" value="Genomic_DNA"/>
</dbReference>
<evidence type="ECO:0000256" key="2">
    <source>
        <dbReference type="SAM" id="Phobius"/>
    </source>
</evidence>
<protein>
    <submittedName>
        <fullName evidence="3">Uncharacterized protein</fullName>
    </submittedName>
</protein>
<evidence type="ECO:0000256" key="1">
    <source>
        <dbReference type="SAM" id="MobiDB-lite"/>
    </source>
</evidence>
<organism evidence="3 4">
    <name type="scientific">Nocardia salmonicida</name>
    <dbReference type="NCBI Taxonomy" id="53431"/>
    <lineage>
        <taxon>Bacteria</taxon>
        <taxon>Bacillati</taxon>
        <taxon>Actinomycetota</taxon>
        <taxon>Actinomycetes</taxon>
        <taxon>Mycobacteriales</taxon>
        <taxon>Nocardiaceae</taxon>
        <taxon>Nocardia</taxon>
    </lineage>
</organism>
<dbReference type="Proteomes" id="UP001621418">
    <property type="component" value="Chromosome"/>
</dbReference>
<evidence type="ECO:0000313" key="4">
    <source>
        <dbReference type="Proteomes" id="UP001621418"/>
    </source>
</evidence>
<feature type="region of interest" description="Disordered" evidence="1">
    <location>
        <begin position="1"/>
        <end position="33"/>
    </location>
</feature>
<dbReference type="RefSeq" id="WP_405147596.1">
    <property type="nucleotide sequence ID" value="NZ_CP109527.1"/>
</dbReference>
<proteinExistence type="predicted"/>
<sequence>MSTATSALRSSDPTAAPEPMLRRRRTARTPRPFALVRPAMPQPVSAEPHAVEASSTAVLADSVSTRRAAAAPTNLARSIVRSGVLSMPANNLPAAEPADIVRPARRIALTDAELDLAFATVPRSAPQRRAVVHPPVDRGPQLRAPRSELSLYSRGRVRTDRARGMHPLHRVEQAKVGFAALAVTALVTALIVVGFLGLAHVRAGSFVDHVDSTIPGTSEQAGFGSGARFEPGR</sequence>
<keyword evidence="2" id="KW-1133">Transmembrane helix</keyword>
<reference evidence="3 4" key="1">
    <citation type="submission" date="2022-10" db="EMBL/GenBank/DDBJ databases">
        <title>The complete genomes of actinobacterial strains from the NBC collection.</title>
        <authorList>
            <person name="Joergensen T.S."/>
            <person name="Alvarez Arevalo M."/>
            <person name="Sterndorff E.B."/>
            <person name="Faurdal D."/>
            <person name="Vuksanovic O."/>
            <person name="Mourched A.-S."/>
            <person name="Charusanti P."/>
            <person name="Shaw S."/>
            <person name="Blin K."/>
            <person name="Weber T."/>
        </authorList>
    </citation>
    <scope>NUCLEOTIDE SEQUENCE [LARGE SCALE GENOMIC DNA]</scope>
    <source>
        <strain evidence="3 4">NBC_01413</strain>
    </source>
</reference>
<keyword evidence="2" id="KW-0812">Transmembrane</keyword>
<name>A0ABZ1N608_9NOCA</name>
<keyword evidence="4" id="KW-1185">Reference proteome</keyword>